<dbReference type="EMBL" id="JXKH01000002">
    <property type="protein sequence ID" value="OJG19668.1"/>
    <property type="molecule type" value="Genomic_DNA"/>
</dbReference>
<dbReference type="Proteomes" id="UP000181884">
    <property type="component" value="Unassembled WGS sequence"/>
</dbReference>
<dbReference type="InterPro" id="IPR003370">
    <property type="entry name" value="Chromate_transpt"/>
</dbReference>
<dbReference type="PANTHER" id="PTHR43663">
    <property type="entry name" value="CHROMATE TRANSPORT PROTEIN-RELATED"/>
    <property type="match status" value="1"/>
</dbReference>
<evidence type="ECO:0000256" key="7">
    <source>
        <dbReference type="SAM" id="Phobius"/>
    </source>
</evidence>
<accession>A0A1L8RIT6</accession>
<evidence type="ECO:0008006" key="10">
    <source>
        <dbReference type="Google" id="ProtNLM"/>
    </source>
</evidence>
<feature type="transmembrane region" description="Helical" evidence="7">
    <location>
        <begin position="83"/>
        <end position="100"/>
    </location>
</feature>
<keyword evidence="9" id="KW-1185">Reference proteome</keyword>
<evidence type="ECO:0000256" key="1">
    <source>
        <dbReference type="ARBA" id="ARBA00004651"/>
    </source>
</evidence>
<evidence type="ECO:0000256" key="2">
    <source>
        <dbReference type="ARBA" id="ARBA00005262"/>
    </source>
</evidence>
<evidence type="ECO:0000256" key="4">
    <source>
        <dbReference type="ARBA" id="ARBA00022692"/>
    </source>
</evidence>
<comment type="caution">
    <text evidence="8">The sequence shown here is derived from an EMBL/GenBank/DDBJ whole genome shotgun (WGS) entry which is preliminary data.</text>
</comment>
<proteinExistence type="inferred from homology"/>
<keyword evidence="5 7" id="KW-1133">Transmembrane helix</keyword>
<reference evidence="8 9" key="1">
    <citation type="submission" date="2014-12" db="EMBL/GenBank/DDBJ databases">
        <title>Draft genome sequences of 29 type strains of Enterococci.</title>
        <authorList>
            <person name="Zhong Z."/>
            <person name="Sun Z."/>
            <person name="Liu W."/>
            <person name="Zhang W."/>
            <person name="Zhang H."/>
        </authorList>
    </citation>
    <scope>NUCLEOTIDE SEQUENCE [LARGE SCALE GENOMIC DNA]</scope>
    <source>
        <strain evidence="8 9">DSM 17029</strain>
    </source>
</reference>
<evidence type="ECO:0000313" key="8">
    <source>
        <dbReference type="EMBL" id="OJG19668.1"/>
    </source>
</evidence>
<protein>
    <recommendedName>
        <fullName evidence="10">Chromate transporter</fullName>
    </recommendedName>
</protein>
<evidence type="ECO:0000313" key="9">
    <source>
        <dbReference type="Proteomes" id="UP000181884"/>
    </source>
</evidence>
<dbReference type="GO" id="GO:0015109">
    <property type="term" value="F:chromate transmembrane transporter activity"/>
    <property type="evidence" value="ECO:0007669"/>
    <property type="project" value="InterPro"/>
</dbReference>
<dbReference type="PANTHER" id="PTHR43663:SF2">
    <property type="entry name" value="CHROMATE TRANSPORT PROTEIN-RELATED"/>
    <property type="match status" value="1"/>
</dbReference>
<gene>
    <name evidence="8" type="ORF">RU97_GL001239</name>
</gene>
<feature type="transmembrane region" description="Helical" evidence="7">
    <location>
        <begin position="112"/>
        <end position="145"/>
    </location>
</feature>
<keyword evidence="4 7" id="KW-0812">Transmembrane</keyword>
<name>A0A1L8RIT6_9ENTE</name>
<sequence>MMEKYFVDHGDLSKEELLELATIAQTSPGAIAVNLSVLVGRRIRGLKGALVSGIGAVLPALILLSLISLAYTAFQTNPLVRQVLKGMEAAVAAIIVDLVIDMYQSLRQQKQPLLLILPILAFIANAFFGVHPLWILAAALVIVLIGGKKCPA</sequence>
<dbReference type="AlphaFoldDB" id="A0A1L8RIT6"/>
<dbReference type="InterPro" id="IPR052518">
    <property type="entry name" value="CHR_Transporter"/>
</dbReference>
<organism evidence="8 9">
    <name type="scientific">Enterococcus canis</name>
    <dbReference type="NCBI Taxonomy" id="214095"/>
    <lineage>
        <taxon>Bacteria</taxon>
        <taxon>Bacillati</taxon>
        <taxon>Bacillota</taxon>
        <taxon>Bacilli</taxon>
        <taxon>Lactobacillales</taxon>
        <taxon>Enterococcaceae</taxon>
        <taxon>Enterococcus</taxon>
    </lineage>
</organism>
<keyword evidence="3" id="KW-1003">Cell membrane</keyword>
<evidence type="ECO:0000256" key="5">
    <source>
        <dbReference type="ARBA" id="ARBA00022989"/>
    </source>
</evidence>
<dbReference type="GO" id="GO:0005886">
    <property type="term" value="C:plasma membrane"/>
    <property type="evidence" value="ECO:0007669"/>
    <property type="project" value="UniProtKB-SubCell"/>
</dbReference>
<dbReference type="Pfam" id="PF02417">
    <property type="entry name" value="Chromate_transp"/>
    <property type="match status" value="1"/>
</dbReference>
<evidence type="ECO:0000256" key="6">
    <source>
        <dbReference type="ARBA" id="ARBA00023136"/>
    </source>
</evidence>
<evidence type="ECO:0000256" key="3">
    <source>
        <dbReference type="ARBA" id="ARBA00022475"/>
    </source>
</evidence>
<keyword evidence="6 7" id="KW-0472">Membrane</keyword>
<feature type="transmembrane region" description="Helical" evidence="7">
    <location>
        <begin position="20"/>
        <end position="38"/>
    </location>
</feature>
<comment type="subcellular location">
    <subcellularLocation>
        <location evidence="1">Cell membrane</location>
        <topology evidence="1">Multi-pass membrane protein</topology>
    </subcellularLocation>
</comment>
<comment type="similarity">
    <text evidence="2">Belongs to the chromate ion transporter (CHR) (TC 2.A.51) family.</text>
</comment>
<feature type="transmembrane region" description="Helical" evidence="7">
    <location>
        <begin position="50"/>
        <end position="71"/>
    </location>
</feature>